<evidence type="ECO:0000313" key="2">
    <source>
        <dbReference type="EMBL" id="EGF92486.1"/>
    </source>
</evidence>
<protein>
    <submittedName>
        <fullName evidence="2">Putative membrane protein</fullName>
    </submittedName>
</protein>
<sequence length="143" mass="15452">MTATRGTFITGIVFLGAMAGLLGGFNLHWSREPVFPLYGILIDVLAVPALIYVLLYVRRLKVAATDEFAQTKKRLAAQTGIVIGFGLFAVSGIVPMIFPDAYTSFIGTLDGAHEGFLMGRVLGMAPFVLGLIVGQVVVWTKYR</sequence>
<proteinExistence type="predicted"/>
<keyword evidence="1" id="KW-0472">Membrane</keyword>
<feature type="transmembrane region" description="Helical" evidence="1">
    <location>
        <begin position="7"/>
        <end position="29"/>
    </location>
</feature>
<dbReference type="EMBL" id="GL883077">
    <property type="protein sequence ID" value="EGF92486.1"/>
    <property type="molecule type" value="Genomic_DNA"/>
</dbReference>
<dbReference type="Proteomes" id="UP000006512">
    <property type="component" value="Unassembled WGS sequence"/>
</dbReference>
<feature type="transmembrane region" description="Helical" evidence="1">
    <location>
        <begin position="35"/>
        <end position="55"/>
    </location>
</feature>
<keyword evidence="1" id="KW-0812">Transmembrane</keyword>
<gene>
    <name evidence="2" type="ORF">ABI_09230</name>
</gene>
<evidence type="ECO:0000313" key="3">
    <source>
        <dbReference type="Proteomes" id="UP000006512"/>
    </source>
</evidence>
<dbReference type="HOGENOM" id="CLU_1802106_0_0_5"/>
<evidence type="ECO:0000256" key="1">
    <source>
        <dbReference type="SAM" id="Phobius"/>
    </source>
</evidence>
<dbReference type="AlphaFoldDB" id="F4QGN4"/>
<dbReference type="RefSeq" id="WP_006271661.1">
    <property type="nucleotide sequence ID" value="NZ_GL883077.1"/>
</dbReference>
<feature type="transmembrane region" description="Helical" evidence="1">
    <location>
        <begin position="75"/>
        <end position="98"/>
    </location>
</feature>
<dbReference type="OrthoDB" id="7172980at2"/>
<reference evidence="3" key="1">
    <citation type="submission" date="2011-03" db="EMBL/GenBank/DDBJ databases">
        <title>Draft genome sequence of Brevundimonas diminuta.</title>
        <authorList>
            <person name="Brown P.J.B."/>
            <person name="Buechlein A."/>
            <person name="Hemmerich C."/>
            <person name="Brun Y.V."/>
        </authorList>
    </citation>
    <scope>NUCLEOTIDE SEQUENCE [LARGE SCALE GENOMIC DNA]</scope>
    <source>
        <strain evidence="3">C19</strain>
    </source>
</reference>
<keyword evidence="3" id="KW-1185">Reference proteome</keyword>
<feature type="transmembrane region" description="Helical" evidence="1">
    <location>
        <begin position="118"/>
        <end position="139"/>
    </location>
</feature>
<organism evidence="2 3">
    <name type="scientific">Asticcacaulis biprosthecium C19</name>
    <dbReference type="NCBI Taxonomy" id="715226"/>
    <lineage>
        <taxon>Bacteria</taxon>
        <taxon>Pseudomonadati</taxon>
        <taxon>Pseudomonadota</taxon>
        <taxon>Alphaproteobacteria</taxon>
        <taxon>Caulobacterales</taxon>
        <taxon>Caulobacteraceae</taxon>
        <taxon>Asticcacaulis</taxon>
    </lineage>
</organism>
<dbReference type="STRING" id="715226.ABI_09230"/>
<name>F4QGN4_9CAUL</name>
<keyword evidence="1" id="KW-1133">Transmembrane helix</keyword>
<accession>F4QGN4</accession>